<feature type="non-terminal residue" evidence="2">
    <location>
        <position position="240"/>
    </location>
</feature>
<name>A0A382RZT1_9ZZZZ</name>
<protein>
    <submittedName>
        <fullName evidence="2">Uncharacterized protein</fullName>
    </submittedName>
</protein>
<evidence type="ECO:0000313" key="2">
    <source>
        <dbReference type="EMBL" id="SVD02428.1"/>
    </source>
</evidence>
<gene>
    <name evidence="2" type="ORF">METZ01_LOCUS355282</name>
</gene>
<accession>A0A382RZT1</accession>
<sequence>MLDKITGYFNTRTLISALTAIIILSSACKGEIEDPPPAAINESQPTTQVKTEPKINSRASTATAIPKKSGPSTSIVKSSPNNSPTLTNPTPTTLPLLIQAPLERYIPVPPDRDLSELARRLIKGYVEPEKILAPQTLTLGQKVSFWILRDGGNTKVSGEVSYISEHAYWIFENGFIPNTDDIEKVAESFENNIWPVVTEVFGYPVTPGIDADERMVIYNGILQSGMGGYFSAADSYSNKI</sequence>
<evidence type="ECO:0000256" key="1">
    <source>
        <dbReference type="SAM" id="MobiDB-lite"/>
    </source>
</evidence>
<feature type="compositionally biased region" description="Low complexity" evidence="1">
    <location>
        <begin position="78"/>
        <end position="90"/>
    </location>
</feature>
<proteinExistence type="predicted"/>
<organism evidence="2">
    <name type="scientific">marine metagenome</name>
    <dbReference type="NCBI Taxonomy" id="408172"/>
    <lineage>
        <taxon>unclassified sequences</taxon>
        <taxon>metagenomes</taxon>
        <taxon>ecological metagenomes</taxon>
    </lineage>
</organism>
<dbReference type="EMBL" id="UINC01124940">
    <property type="protein sequence ID" value="SVD02428.1"/>
    <property type="molecule type" value="Genomic_DNA"/>
</dbReference>
<reference evidence="2" key="1">
    <citation type="submission" date="2018-05" db="EMBL/GenBank/DDBJ databases">
        <authorList>
            <person name="Lanie J.A."/>
            <person name="Ng W.-L."/>
            <person name="Kazmierczak K.M."/>
            <person name="Andrzejewski T.M."/>
            <person name="Davidsen T.M."/>
            <person name="Wayne K.J."/>
            <person name="Tettelin H."/>
            <person name="Glass J.I."/>
            <person name="Rusch D."/>
            <person name="Podicherti R."/>
            <person name="Tsui H.-C.T."/>
            <person name="Winkler M.E."/>
        </authorList>
    </citation>
    <scope>NUCLEOTIDE SEQUENCE</scope>
</reference>
<dbReference type="PROSITE" id="PS51257">
    <property type="entry name" value="PROKAR_LIPOPROTEIN"/>
    <property type="match status" value="1"/>
</dbReference>
<feature type="compositionally biased region" description="Polar residues" evidence="1">
    <location>
        <begin position="41"/>
        <end position="50"/>
    </location>
</feature>
<dbReference type="AlphaFoldDB" id="A0A382RZT1"/>
<feature type="region of interest" description="Disordered" evidence="1">
    <location>
        <begin position="34"/>
        <end position="90"/>
    </location>
</feature>